<dbReference type="Proteomes" id="UP000219452">
    <property type="component" value="Unassembled WGS sequence"/>
</dbReference>
<dbReference type="EMBL" id="OCNH01000006">
    <property type="protein sequence ID" value="SOD96878.1"/>
    <property type="molecule type" value="Genomic_DNA"/>
</dbReference>
<keyword evidence="1" id="KW-0732">Signal</keyword>
<accession>A0A286GMX6</accession>
<sequence>MTTIARISTKSGRVICSIILFASASLAQTPKPWPAQTGIYFPQAPPLQKWRRSIGVVFTTTPPEITEEVRISVPAVDFNIQRALSKRFYLTGRIQTQFVQSNLGVGLRWATPLTERLSVGAGYDVSGWFGALRIKDVFNSQAYGVQTFPSLSVGYRLTRDLQLTVRSEAIIDLYYRSQVGSLAVEYNRREVNGVAFAAVLEQPFYHQRRVSVGVRMAYSNFNWQLWSLYDTFDRNLLYPQLIFGFIL</sequence>
<proteinExistence type="predicted"/>
<protein>
    <recommendedName>
        <fullName evidence="4">Outer membrane protein beta-barrel domain-containing protein</fullName>
    </recommendedName>
</protein>
<dbReference type="AlphaFoldDB" id="A0A286GMX6"/>
<reference evidence="3" key="1">
    <citation type="submission" date="2017-09" db="EMBL/GenBank/DDBJ databases">
        <authorList>
            <person name="Varghese N."/>
            <person name="Submissions S."/>
        </authorList>
    </citation>
    <scope>NUCLEOTIDE SEQUENCE [LARGE SCALE GENOMIC DNA]</scope>
    <source>
        <strain evidence="3">DSM 29961</strain>
    </source>
</reference>
<evidence type="ECO:0000313" key="2">
    <source>
        <dbReference type="EMBL" id="SOD96878.1"/>
    </source>
</evidence>
<organism evidence="2 3">
    <name type="scientific">Spirosoma fluviale</name>
    <dbReference type="NCBI Taxonomy" id="1597977"/>
    <lineage>
        <taxon>Bacteria</taxon>
        <taxon>Pseudomonadati</taxon>
        <taxon>Bacteroidota</taxon>
        <taxon>Cytophagia</taxon>
        <taxon>Cytophagales</taxon>
        <taxon>Cytophagaceae</taxon>
        <taxon>Spirosoma</taxon>
    </lineage>
</organism>
<feature type="signal peptide" evidence="1">
    <location>
        <begin position="1"/>
        <end position="27"/>
    </location>
</feature>
<name>A0A286GMX6_9BACT</name>
<dbReference type="RefSeq" id="WP_245877986.1">
    <property type="nucleotide sequence ID" value="NZ_OCNH01000006.1"/>
</dbReference>
<feature type="chain" id="PRO_5012245013" description="Outer membrane protein beta-barrel domain-containing protein" evidence="1">
    <location>
        <begin position="28"/>
        <end position="247"/>
    </location>
</feature>
<evidence type="ECO:0008006" key="4">
    <source>
        <dbReference type="Google" id="ProtNLM"/>
    </source>
</evidence>
<evidence type="ECO:0000313" key="3">
    <source>
        <dbReference type="Proteomes" id="UP000219452"/>
    </source>
</evidence>
<keyword evidence="3" id="KW-1185">Reference proteome</keyword>
<evidence type="ECO:0000256" key="1">
    <source>
        <dbReference type="SAM" id="SignalP"/>
    </source>
</evidence>
<gene>
    <name evidence="2" type="ORF">SAMN06269250_5544</name>
</gene>